<proteinExistence type="predicted"/>
<dbReference type="EMBL" id="CM047588">
    <property type="protein sequence ID" value="KAI9905815.1"/>
    <property type="molecule type" value="Genomic_DNA"/>
</dbReference>
<name>A0ACC0VH48_9STRA</name>
<organism evidence="1 2">
    <name type="scientific">Peronosclerospora sorghi</name>
    <dbReference type="NCBI Taxonomy" id="230839"/>
    <lineage>
        <taxon>Eukaryota</taxon>
        <taxon>Sar</taxon>
        <taxon>Stramenopiles</taxon>
        <taxon>Oomycota</taxon>
        <taxon>Peronosporomycetes</taxon>
        <taxon>Peronosporales</taxon>
        <taxon>Peronosporaceae</taxon>
        <taxon>Peronosclerospora</taxon>
    </lineage>
</organism>
<gene>
    <name evidence="1" type="ORF">PsorP6_013891</name>
</gene>
<sequence length="250" mass="28513">MTMDKVDALDAYMASLEVPSNAPCMSMSQARAECTLPLARARGDEAMVVKNRRYRHLQDMLADPSVDRYFSDARMQERSPALFHFYLGQYVGMDQPVGPSVPPTDQTLSSFLLTTVQRREMEAQRVAEQAKWGALIGADEQEQQSHLQRAYDAKDVEDEDNDDDEEEEKDEQDVATRDTIDDMRQQLIEIMSARFLNGDDSDFVNYAEIDTNETLVDFVEMQRDAEERYFWGADGADSSVGELPHIMQRS</sequence>
<evidence type="ECO:0000313" key="1">
    <source>
        <dbReference type="EMBL" id="KAI9905815.1"/>
    </source>
</evidence>
<comment type="caution">
    <text evidence="1">The sequence shown here is derived from an EMBL/GenBank/DDBJ whole genome shotgun (WGS) entry which is preliminary data.</text>
</comment>
<dbReference type="Proteomes" id="UP001163321">
    <property type="component" value="Chromosome 9"/>
</dbReference>
<protein>
    <submittedName>
        <fullName evidence="1">Uncharacterized protein</fullName>
    </submittedName>
</protein>
<evidence type="ECO:0000313" key="2">
    <source>
        <dbReference type="Proteomes" id="UP001163321"/>
    </source>
</evidence>
<accession>A0ACC0VH48</accession>
<keyword evidence="2" id="KW-1185">Reference proteome</keyword>
<reference evidence="1 2" key="1">
    <citation type="journal article" date="2022" name="bioRxiv">
        <title>The genome of the oomycete Peronosclerospora sorghi, a cosmopolitan pathogen of maize and sorghum, is inflated with dispersed pseudogenes.</title>
        <authorList>
            <person name="Fletcher K."/>
            <person name="Martin F."/>
            <person name="Isakeit T."/>
            <person name="Cavanaugh K."/>
            <person name="Magill C."/>
            <person name="Michelmore R."/>
        </authorList>
    </citation>
    <scope>NUCLEOTIDE SEQUENCE [LARGE SCALE GENOMIC DNA]</scope>
    <source>
        <strain evidence="1">P6</strain>
    </source>
</reference>